<dbReference type="EMBL" id="MQWD01000005">
    <property type="protein sequence ID" value="PAP74572.1"/>
    <property type="molecule type" value="Genomic_DNA"/>
</dbReference>
<dbReference type="NCBIfam" id="TIGR01730">
    <property type="entry name" value="RND_mfp"/>
    <property type="match status" value="1"/>
</dbReference>
<dbReference type="GO" id="GO:0030288">
    <property type="term" value="C:outer membrane-bounded periplasmic space"/>
    <property type="evidence" value="ECO:0007669"/>
    <property type="project" value="TreeGrafter"/>
</dbReference>
<dbReference type="InterPro" id="IPR051909">
    <property type="entry name" value="MFP_Cation_Efflux"/>
</dbReference>
<evidence type="ECO:0000256" key="3">
    <source>
        <dbReference type="SAM" id="SignalP"/>
    </source>
</evidence>
<dbReference type="PROSITE" id="PS51257">
    <property type="entry name" value="PROKAR_LIPOPROTEIN"/>
    <property type="match status" value="1"/>
</dbReference>
<name>A0A271ITN2_9BACT</name>
<accession>A0A271ITN2</accession>
<dbReference type="GO" id="GO:0015679">
    <property type="term" value="P:plasma membrane copper ion transport"/>
    <property type="evidence" value="ECO:0007669"/>
    <property type="project" value="TreeGrafter"/>
</dbReference>
<protein>
    <submittedName>
        <fullName evidence="6">Uncharacterized protein</fullName>
    </submittedName>
</protein>
<evidence type="ECO:0000259" key="4">
    <source>
        <dbReference type="Pfam" id="PF25954"/>
    </source>
</evidence>
<dbReference type="Gene3D" id="1.10.287.470">
    <property type="entry name" value="Helix hairpin bin"/>
    <property type="match status" value="1"/>
</dbReference>
<keyword evidence="7" id="KW-1185">Reference proteome</keyword>
<dbReference type="Pfam" id="PF25975">
    <property type="entry name" value="CzcB_C"/>
    <property type="match status" value="1"/>
</dbReference>
<sequence length="493" mass="51294">MRRLLFLPLALLAASGCGGDAEPAADDHGHEHGGTAVTVWSDSTELFFEHPVLIAGQPSGPWAVHVTRLSDFSPVTSGALRLRFERREGGAYVTEAEAPARPGIYTPQTTVPEAGVYRLVVEVDGPGLRDRLVAGAVQVVADSSEAPHPPDPVGEIAFLKEQQWPIDFMTAEAGVREVERSVEVRGRVTPASGAEATVTAPVGGVVRGSGPGEGQAVRAGQTLAAIQLPGAPDGGASAAGLVSLRSRIEELEREAARAERLVAVEAVPQIRLTEARHALSTARAELAAMRGGGSARDAEPVRAPISGVVAERMLSPGARVFAGDPLYRIVNPGNLWLRLEVPARFASEGLGADAAVFTVEGGDRPYRASGRVGAAPAIDPETRTLPVHLAVASNDGTLRAGMLADARVFFGGAERATTIPQAAVQLEDGQPVAYVQTGGESFTRRPLSLGTSDGEFVVVYSGVEPGERVVTDGAYAVHLASLGAQEIGHGHAH</sequence>
<feature type="chain" id="PRO_5013126016" evidence="3">
    <location>
        <begin position="20"/>
        <end position="493"/>
    </location>
</feature>
<dbReference type="InterPro" id="IPR058649">
    <property type="entry name" value="CzcB_C"/>
</dbReference>
<evidence type="ECO:0000256" key="2">
    <source>
        <dbReference type="ARBA" id="ARBA00022448"/>
    </source>
</evidence>
<dbReference type="GO" id="GO:0060003">
    <property type="term" value="P:copper ion export"/>
    <property type="evidence" value="ECO:0007669"/>
    <property type="project" value="TreeGrafter"/>
</dbReference>
<dbReference type="GO" id="GO:0046914">
    <property type="term" value="F:transition metal ion binding"/>
    <property type="evidence" value="ECO:0007669"/>
    <property type="project" value="TreeGrafter"/>
</dbReference>
<dbReference type="Pfam" id="PF25954">
    <property type="entry name" value="Beta-barrel_RND_2"/>
    <property type="match status" value="1"/>
</dbReference>
<dbReference type="Gene3D" id="2.40.30.170">
    <property type="match status" value="1"/>
</dbReference>
<feature type="domain" description="CzcB-like C-terminal circularly permuted SH3-like" evidence="5">
    <location>
        <begin position="418"/>
        <end position="477"/>
    </location>
</feature>
<comment type="caution">
    <text evidence="6">The sequence shown here is derived from an EMBL/GenBank/DDBJ whole genome shotgun (WGS) entry which is preliminary data.</text>
</comment>
<dbReference type="RefSeq" id="WP_095512539.1">
    <property type="nucleotide sequence ID" value="NZ_MQWD01000005.1"/>
</dbReference>
<evidence type="ECO:0000256" key="1">
    <source>
        <dbReference type="ARBA" id="ARBA00009477"/>
    </source>
</evidence>
<dbReference type="Gene3D" id="2.40.420.20">
    <property type="match status" value="1"/>
</dbReference>
<comment type="similarity">
    <text evidence="1">Belongs to the membrane fusion protein (MFP) (TC 8.A.1) family.</text>
</comment>
<gene>
    <name evidence="6" type="ORF">BSZ37_20550</name>
</gene>
<keyword evidence="2" id="KW-0813">Transport</keyword>
<evidence type="ECO:0000313" key="6">
    <source>
        <dbReference type="EMBL" id="PAP74572.1"/>
    </source>
</evidence>
<dbReference type="InterPro" id="IPR006143">
    <property type="entry name" value="RND_pump_MFP"/>
</dbReference>
<reference evidence="6 7" key="1">
    <citation type="submission" date="2016-11" db="EMBL/GenBank/DDBJ databases">
        <title>Study of marine rhodopsin-containing bacteria.</title>
        <authorList>
            <person name="Yoshizawa S."/>
            <person name="Kumagai Y."/>
            <person name="Kogure K."/>
        </authorList>
    </citation>
    <scope>NUCLEOTIDE SEQUENCE [LARGE SCALE GENOMIC DNA]</scope>
    <source>
        <strain evidence="6 7">SAORIC-28</strain>
    </source>
</reference>
<dbReference type="PANTHER" id="PTHR30097:SF15">
    <property type="entry name" value="CATION EFFLUX SYSTEM PROTEIN CUSB"/>
    <property type="match status" value="1"/>
</dbReference>
<dbReference type="GO" id="GO:0022857">
    <property type="term" value="F:transmembrane transporter activity"/>
    <property type="evidence" value="ECO:0007669"/>
    <property type="project" value="InterPro"/>
</dbReference>
<dbReference type="AlphaFoldDB" id="A0A271ITN2"/>
<dbReference type="OrthoDB" id="9809068at2"/>
<feature type="signal peptide" evidence="3">
    <location>
        <begin position="1"/>
        <end position="19"/>
    </location>
</feature>
<evidence type="ECO:0000313" key="7">
    <source>
        <dbReference type="Proteomes" id="UP000216339"/>
    </source>
</evidence>
<keyword evidence="3" id="KW-0732">Signal</keyword>
<dbReference type="InterPro" id="IPR058792">
    <property type="entry name" value="Beta-barrel_RND_2"/>
</dbReference>
<dbReference type="GO" id="GO:0016020">
    <property type="term" value="C:membrane"/>
    <property type="evidence" value="ECO:0007669"/>
    <property type="project" value="InterPro"/>
</dbReference>
<dbReference type="SUPFAM" id="SSF111369">
    <property type="entry name" value="HlyD-like secretion proteins"/>
    <property type="match status" value="1"/>
</dbReference>
<proteinExistence type="inferred from homology"/>
<dbReference type="PANTHER" id="PTHR30097">
    <property type="entry name" value="CATION EFFLUX SYSTEM PROTEIN CUSB"/>
    <property type="match status" value="1"/>
</dbReference>
<organism evidence="6 7">
    <name type="scientific">Rubrivirga marina</name>
    <dbReference type="NCBI Taxonomy" id="1196024"/>
    <lineage>
        <taxon>Bacteria</taxon>
        <taxon>Pseudomonadati</taxon>
        <taxon>Rhodothermota</taxon>
        <taxon>Rhodothermia</taxon>
        <taxon>Rhodothermales</taxon>
        <taxon>Rubricoccaceae</taxon>
        <taxon>Rubrivirga</taxon>
    </lineage>
</organism>
<evidence type="ECO:0000259" key="5">
    <source>
        <dbReference type="Pfam" id="PF25975"/>
    </source>
</evidence>
<dbReference type="Proteomes" id="UP000216339">
    <property type="component" value="Unassembled WGS sequence"/>
</dbReference>
<dbReference type="Gene3D" id="2.40.50.100">
    <property type="match status" value="1"/>
</dbReference>
<feature type="domain" description="CusB-like beta-barrel" evidence="4">
    <location>
        <begin position="335"/>
        <end position="407"/>
    </location>
</feature>